<dbReference type="RefSeq" id="WP_148566132.1">
    <property type="nucleotide sequence ID" value="NZ_RXYA01000003.1"/>
</dbReference>
<feature type="modified residue" description="4-aspartylphosphate" evidence="4">
    <location>
        <position position="53"/>
    </location>
</feature>
<sequence>MKILVIEDSMLYKKIIVKYLKEYLPEADYYVCSDGLEGYEACLKEQPDFITLDLLMPKMDGIEFLKLLKKEGIQTKVFVVSADVQQKMKDEVFELGALQFINKPFSSEKAKELAEIITGGLVC</sequence>
<dbReference type="Proteomes" id="UP000616595">
    <property type="component" value="Unassembled WGS sequence"/>
</dbReference>
<dbReference type="OrthoDB" id="9790669at2"/>
<evidence type="ECO:0000313" key="6">
    <source>
        <dbReference type="EMBL" id="MBC3888846.1"/>
    </source>
</evidence>
<evidence type="ECO:0000256" key="4">
    <source>
        <dbReference type="PROSITE-ProRule" id="PRU00169"/>
    </source>
</evidence>
<dbReference type="SUPFAM" id="SSF52172">
    <property type="entry name" value="CheY-like"/>
    <property type="match status" value="1"/>
</dbReference>
<accession>A0A923KXV8</accession>
<dbReference type="InterPro" id="IPR011006">
    <property type="entry name" value="CheY-like_superfamily"/>
</dbReference>
<name>A0A923KXV8_9FIRM</name>
<dbReference type="EMBL" id="WJBD01000012">
    <property type="protein sequence ID" value="MBC3888846.1"/>
    <property type="molecule type" value="Genomic_DNA"/>
</dbReference>
<dbReference type="AlphaFoldDB" id="A0A923KXV8"/>
<keyword evidence="7" id="KW-1185">Reference proteome</keyword>
<feature type="domain" description="Response regulatory" evidence="5">
    <location>
        <begin position="2"/>
        <end position="118"/>
    </location>
</feature>
<dbReference type="Gene3D" id="3.40.50.2300">
    <property type="match status" value="1"/>
</dbReference>
<comment type="caution">
    <text evidence="6">The sequence shown here is derived from an EMBL/GenBank/DDBJ whole genome shotgun (WGS) entry which is preliminary data.</text>
</comment>
<dbReference type="InterPro" id="IPR050595">
    <property type="entry name" value="Bact_response_regulator"/>
</dbReference>
<proteinExistence type="predicted"/>
<dbReference type="PANTHER" id="PTHR44591">
    <property type="entry name" value="STRESS RESPONSE REGULATOR PROTEIN 1"/>
    <property type="match status" value="1"/>
</dbReference>
<reference evidence="6" key="2">
    <citation type="submission" date="2020-10" db="EMBL/GenBank/DDBJ databases">
        <title>Comparative genomics of the Acetobacterium genus.</title>
        <authorList>
            <person name="Marshall C."/>
            <person name="May H."/>
            <person name="Norman S."/>
        </authorList>
    </citation>
    <scope>NUCLEOTIDE SEQUENCE</scope>
    <source>
        <strain evidence="6">DER-2019</strain>
    </source>
</reference>
<reference evidence="6" key="1">
    <citation type="submission" date="2019-10" db="EMBL/GenBank/DDBJ databases">
        <authorList>
            <person name="Ross D.E."/>
            <person name="Gulliver D."/>
        </authorList>
    </citation>
    <scope>NUCLEOTIDE SEQUENCE</scope>
    <source>
        <strain evidence="6">DER-2019</strain>
    </source>
</reference>
<evidence type="ECO:0000256" key="2">
    <source>
        <dbReference type="ARBA" id="ARBA00022553"/>
    </source>
</evidence>
<evidence type="ECO:0000259" key="5">
    <source>
        <dbReference type="PROSITE" id="PS50110"/>
    </source>
</evidence>
<gene>
    <name evidence="6" type="ORF">GH810_11030</name>
</gene>
<dbReference type="GO" id="GO:0000160">
    <property type="term" value="P:phosphorelay signal transduction system"/>
    <property type="evidence" value="ECO:0007669"/>
    <property type="project" value="InterPro"/>
</dbReference>
<comment type="function">
    <text evidence="3">May play the central regulatory role in sporulation. It may be an element of the effector pathway responsible for the activation of sporulation genes in response to nutritional stress. Spo0A may act in concert with spo0H (a sigma factor) to control the expression of some genes that are critical to the sporulation process.</text>
</comment>
<organism evidence="6 7">
    <name type="scientific">Acetobacterium paludosum</name>
    <dbReference type="NCBI Taxonomy" id="52693"/>
    <lineage>
        <taxon>Bacteria</taxon>
        <taxon>Bacillati</taxon>
        <taxon>Bacillota</taxon>
        <taxon>Clostridia</taxon>
        <taxon>Eubacteriales</taxon>
        <taxon>Eubacteriaceae</taxon>
        <taxon>Acetobacterium</taxon>
    </lineage>
</organism>
<evidence type="ECO:0000256" key="1">
    <source>
        <dbReference type="ARBA" id="ARBA00018672"/>
    </source>
</evidence>
<evidence type="ECO:0000313" key="7">
    <source>
        <dbReference type="Proteomes" id="UP000616595"/>
    </source>
</evidence>
<dbReference type="SMART" id="SM00448">
    <property type="entry name" value="REC"/>
    <property type="match status" value="1"/>
</dbReference>
<keyword evidence="2 4" id="KW-0597">Phosphoprotein</keyword>
<protein>
    <recommendedName>
        <fullName evidence="1">Stage 0 sporulation protein A homolog</fullName>
    </recommendedName>
</protein>
<dbReference type="InterPro" id="IPR001789">
    <property type="entry name" value="Sig_transdc_resp-reg_receiver"/>
</dbReference>
<evidence type="ECO:0000256" key="3">
    <source>
        <dbReference type="ARBA" id="ARBA00024867"/>
    </source>
</evidence>
<dbReference type="PROSITE" id="PS50110">
    <property type="entry name" value="RESPONSE_REGULATORY"/>
    <property type="match status" value="1"/>
</dbReference>
<dbReference type="PANTHER" id="PTHR44591:SF24">
    <property type="entry name" value="PROTEIN-GLUTAMATE METHYLESTERASE_PROTEIN-GLUTAMINE GLUTAMINASE 1"/>
    <property type="match status" value="1"/>
</dbReference>
<dbReference type="Pfam" id="PF00072">
    <property type="entry name" value="Response_reg"/>
    <property type="match status" value="1"/>
</dbReference>